<dbReference type="InterPro" id="IPR017937">
    <property type="entry name" value="Thioredoxin_CS"/>
</dbReference>
<dbReference type="InterPro" id="IPR013766">
    <property type="entry name" value="Thioredoxin_domain"/>
</dbReference>
<dbReference type="EMBL" id="JAVRHT010000049">
    <property type="protein sequence ID" value="MDT0633065.1"/>
    <property type="molecule type" value="Genomic_DNA"/>
</dbReference>
<feature type="region of interest" description="Disordered" evidence="5">
    <location>
        <begin position="1"/>
        <end position="25"/>
    </location>
</feature>
<evidence type="ECO:0000259" key="6">
    <source>
        <dbReference type="PROSITE" id="PS51352"/>
    </source>
</evidence>
<protein>
    <submittedName>
        <fullName evidence="7">TlpA disulfide reductase family protein</fullName>
    </submittedName>
</protein>
<dbReference type="InterPro" id="IPR000866">
    <property type="entry name" value="AhpC/TSA"/>
</dbReference>
<reference evidence="7 8" key="1">
    <citation type="submission" date="2023-09" db="EMBL/GenBank/DDBJ databases">
        <authorList>
            <person name="Rey-Velasco X."/>
        </authorList>
    </citation>
    <scope>NUCLEOTIDE SEQUENCE [LARGE SCALE GENOMIC DNA]</scope>
    <source>
        <strain evidence="7 8">F394</strain>
    </source>
</reference>
<dbReference type="SUPFAM" id="SSF52833">
    <property type="entry name" value="Thioredoxin-like"/>
    <property type="match status" value="1"/>
</dbReference>
<keyword evidence="2" id="KW-0201">Cytochrome c-type biogenesis</keyword>
<dbReference type="PANTHER" id="PTHR42852">
    <property type="entry name" value="THIOL:DISULFIDE INTERCHANGE PROTEIN DSBE"/>
    <property type="match status" value="1"/>
</dbReference>
<feature type="compositionally biased region" description="Basic and acidic residues" evidence="5">
    <location>
        <begin position="1"/>
        <end position="10"/>
    </location>
</feature>
<gene>
    <name evidence="7" type="ORF">RM540_15020</name>
</gene>
<keyword evidence="4" id="KW-0676">Redox-active center</keyword>
<accession>A0ABU3BV05</accession>
<evidence type="ECO:0000256" key="5">
    <source>
        <dbReference type="SAM" id="MobiDB-lite"/>
    </source>
</evidence>
<keyword evidence="3" id="KW-1015">Disulfide bond</keyword>
<dbReference type="Proteomes" id="UP001267426">
    <property type="component" value="Unassembled WGS sequence"/>
</dbReference>
<feature type="domain" description="Thioredoxin" evidence="6">
    <location>
        <begin position="57"/>
        <end position="193"/>
    </location>
</feature>
<comment type="subcellular location">
    <subcellularLocation>
        <location evidence="1">Cell envelope</location>
    </subcellularLocation>
</comment>
<organism evidence="7 8">
    <name type="scientific">Rubrivirga litoralis</name>
    <dbReference type="NCBI Taxonomy" id="3075598"/>
    <lineage>
        <taxon>Bacteria</taxon>
        <taxon>Pseudomonadati</taxon>
        <taxon>Rhodothermota</taxon>
        <taxon>Rhodothermia</taxon>
        <taxon>Rhodothermales</taxon>
        <taxon>Rubricoccaceae</taxon>
        <taxon>Rubrivirga</taxon>
    </lineage>
</organism>
<evidence type="ECO:0000256" key="4">
    <source>
        <dbReference type="ARBA" id="ARBA00023284"/>
    </source>
</evidence>
<name>A0ABU3BV05_9BACT</name>
<evidence type="ECO:0000256" key="1">
    <source>
        <dbReference type="ARBA" id="ARBA00004196"/>
    </source>
</evidence>
<dbReference type="PROSITE" id="PS51352">
    <property type="entry name" value="THIOREDOXIN_2"/>
    <property type="match status" value="1"/>
</dbReference>
<evidence type="ECO:0000256" key="2">
    <source>
        <dbReference type="ARBA" id="ARBA00022748"/>
    </source>
</evidence>
<dbReference type="InterPro" id="IPR036249">
    <property type="entry name" value="Thioredoxin-like_sf"/>
</dbReference>
<dbReference type="CDD" id="cd02966">
    <property type="entry name" value="TlpA_like_family"/>
    <property type="match status" value="1"/>
</dbReference>
<proteinExistence type="predicted"/>
<dbReference type="PROSITE" id="PS00194">
    <property type="entry name" value="THIOREDOXIN_1"/>
    <property type="match status" value="1"/>
</dbReference>
<comment type="caution">
    <text evidence="7">The sequence shown here is derived from an EMBL/GenBank/DDBJ whole genome shotgun (WGS) entry which is preliminary data.</text>
</comment>
<evidence type="ECO:0000313" key="7">
    <source>
        <dbReference type="EMBL" id="MDT0633065.1"/>
    </source>
</evidence>
<evidence type="ECO:0000256" key="3">
    <source>
        <dbReference type="ARBA" id="ARBA00023157"/>
    </source>
</evidence>
<keyword evidence="8" id="KW-1185">Reference proteome</keyword>
<evidence type="ECO:0000313" key="8">
    <source>
        <dbReference type="Proteomes" id="UP001267426"/>
    </source>
</evidence>
<dbReference type="PANTHER" id="PTHR42852:SF6">
    <property type="entry name" value="THIOL:DISULFIDE INTERCHANGE PROTEIN DSBE"/>
    <property type="match status" value="1"/>
</dbReference>
<dbReference type="InterPro" id="IPR050553">
    <property type="entry name" value="Thioredoxin_ResA/DsbE_sf"/>
</dbReference>
<sequence length="204" mass="21583">MRDAPPDHPARAAGSPDRPAQRPSGAGRRRAWTLLQWAAVLVLAVFVVRRLVPDLDLPDLGAAPDVTYAALGGGTHGPANYAGQVVVLNVWATWCPPCVVETPGFVDLQAEFAGDVQFLGVSQDDDLADVRAFAERYGMDYPLLVGPPVAGSPPPAAVLPTTLVIDRGGRVRMRHEGLLLEAALRPALRALVAERPPARPGRAG</sequence>
<dbReference type="Gene3D" id="3.40.30.10">
    <property type="entry name" value="Glutaredoxin"/>
    <property type="match status" value="1"/>
</dbReference>
<dbReference type="RefSeq" id="WP_311665586.1">
    <property type="nucleotide sequence ID" value="NZ_JAVRHT010000049.1"/>
</dbReference>
<dbReference type="Pfam" id="PF00578">
    <property type="entry name" value="AhpC-TSA"/>
    <property type="match status" value="1"/>
</dbReference>